<dbReference type="PANTHER" id="PTHR43794">
    <property type="entry name" value="AMINOHYDROLASE SSNA-RELATED"/>
    <property type="match status" value="1"/>
</dbReference>
<dbReference type="GO" id="GO:0016810">
    <property type="term" value="F:hydrolase activity, acting on carbon-nitrogen (but not peptide) bonds"/>
    <property type="evidence" value="ECO:0007669"/>
    <property type="project" value="InterPro"/>
</dbReference>
<accession>A0A538SWR0</accession>
<evidence type="ECO:0000313" key="3">
    <source>
        <dbReference type="EMBL" id="TMQ55840.1"/>
    </source>
</evidence>
<evidence type="ECO:0000313" key="4">
    <source>
        <dbReference type="Proteomes" id="UP000317716"/>
    </source>
</evidence>
<dbReference type="InterPro" id="IPR011059">
    <property type="entry name" value="Metal-dep_hydrolase_composite"/>
</dbReference>
<dbReference type="Pfam" id="PF01979">
    <property type="entry name" value="Amidohydro_1"/>
    <property type="match status" value="1"/>
</dbReference>
<comment type="caution">
    <text evidence="3">The sequence shown here is derived from an EMBL/GenBank/DDBJ whole genome shotgun (WGS) entry which is preliminary data.</text>
</comment>
<dbReference type="Gene3D" id="3.20.20.140">
    <property type="entry name" value="Metal-dependent hydrolases"/>
    <property type="match status" value="1"/>
</dbReference>
<organism evidence="3 4">
    <name type="scientific">Eiseniibacteriota bacterium</name>
    <dbReference type="NCBI Taxonomy" id="2212470"/>
    <lineage>
        <taxon>Bacteria</taxon>
        <taxon>Candidatus Eiseniibacteriota</taxon>
    </lineage>
</organism>
<dbReference type="Proteomes" id="UP000317716">
    <property type="component" value="Unassembled WGS sequence"/>
</dbReference>
<dbReference type="PANTHER" id="PTHR43794:SF11">
    <property type="entry name" value="AMIDOHYDROLASE-RELATED DOMAIN-CONTAINING PROTEIN"/>
    <property type="match status" value="1"/>
</dbReference>
<dbReference type="InterPro" id="IPR050287">
    <property type="entry name" value="MTA/SAH_deaminase"/>
</dbReference>
<keyword evidence="1" id="KW-0378">Hydrolase</keyword>
<dbReference type="InterPro" id="IPR032466">
    <property type="entry name" value="Metal_Hydrolase"/>
</dbReference>
<proteinExistence type="predicted"/>
<dbReference type="AlphaFoldDB" id="A0A538SWR0"/>
<evidence type="ECO:0000256" key="1">
    <source>
        <dbReference type="ARBA" id="ARBA00022801"/>
    </source>
</evidence>
<reference evidence="3 4" key="1">
    <citation type="journal article" date="2019" name="Nat. Microbiol.">
        <title>Mediterranean grassland soil C-N compound turnover is dependent on rainfall and depth, and is mediated by genomically divergent microorganisms.</title>
        <authorList>
            <person name="Diamond S."/>
            <person name="Andeer P.F."/>
            <person name="Li Z."/>
            <person name="Crits-Christoph A."/>
            <person name="Burstein D."/>
            <person name="Anantharaman K."/>
            <person name="Lane K.R."/>
            <person name="Thomas B.C."/>
            <person name="Pan C."/>
            <person name="Northen T.R."/>
            <person name="Banfield J.F."/>
        </authorList>
    </citation>
    <scope>NUCLEOTIDE SEQUENCE [LARGE SCALE GENOMIC DNA]</scope>
    <source>
        <strain evidence="3">WS_2</strain>
    </source>
</reference>
<dbReference type="Gene3D" id="2.30.40.10">
    <property type="entry name" value="Urease, subunit C, domain 1"/>
    <property type="match status" value="1"/>
</dbReference>
<sequence>MIIAPCTVVTGGRDPQVIEEAAVRVVGAHIAQVGPAGEVARAHKEDTLWPARGRVLMPGFVNTHAHLARHLARGLSLRRPEAWRRYDRALSAEDVRWAATAALVEGVRHGVTTVCDFHRSESCLDLSLSEVLGAARQVGVRVATCYGASEHDPPTDRRAAFEESASFAAESARGREGRLRGMIGVHATTLPGMEALLDRALEHSAGRIPIHVDLGLDLTPGESWKGVGWDESRPPALWAHAETAPRELLGAAQLRGDALSAAGFSTGAAWVRDAEIAWGSDASFNAPPLAEGGWTTGTRAQLHYRRLFVNGPRWAARFFGEGLGTIAPGSPADLVLVDYRAATEFSSRTLVEHIGSGLLRAPIYGVMVAGEPVVDNGVLVTADEREVARRARECAARVWARIAV</sequence>
<feature type="domain" description="Amidohydrolase-related" evidence="2">
    <location>
        <begin position="55"/>
        <end position="203"/>
    </location>
</feature>
<evidence type="ECO:0000259" key="2">
    <source>
        <dbReference type="Pfam" id="PF01979"/>
    </source>
</evidence>
<protein>
    <recommendedName>
        <fullName evidence="2">Amidohydrolase-related domain-containing protein</fullName>
    </recommendedName>
</protein>
<dbReference type="InterPro" id="IPR006680">
    <property type="entry name" value="Amidohydro-rel"/>
</dbReference>
<dbReference type="SUPFAM" id="SSF51338">
    <property type="entry name" value="Composite domain of metallo-dependent hydrolases"/>
    <property type="match status" value="1"/>
</dbReference>
<name>A0A538SWR0_UNCEI</name>
<dbReference type="EMBL" id="VBOS01000197">
    <property type="protein sequence ID" value="TMQ55840.1"/>
    <property type="molecule type" value="Genomic_DNA"/>
</dbReference>
<gene>
    <name evidence="3" type="ORF">E6K72_05880</name>
</gene>
<dbReference type="SUPFAM" id="SSF51556">
    <property type="entry name" value="Metallo-dependent hydrolases"/>
    <property type="match status" value="1"/>
</dbReference>